<name>A0A5J4T4F4_9ZZZZ</name>
<evidence type="ECO:0000256" key="1">
    <source>
        <dbReference type="ARBA" id="ARBA00004141"/>
    </source>
</evidence>
<accession>A0A5J4T4F4</accession>
<dbReference type="PANTHER" id="PTHR11819:SF195">
    <property type="entry name" value="SODIUM_GLUCOSE COTRANSPORTER 4"/>
    <property type="match status" value="1"/>
</dbReference>
<feature type="transmembrane region" description="Helical" evidence="6">
    <location>
        <begin position="156"/>
        <end position="178"/>
    </location>
</feature>
<sequence length="517" mass="57052">MKNIIDLSGLDLTVIAIYVVLLIGIAIWASYGQKNKSDNLFLANKSLGWFSIGLTMWGTNVGPSMLIANASSGFESGIAAGNFSWFAFPFICLLAFVFAPRYLGANVMTLPEYMGKRFGETTRTYIAWYSIITILISWLGLTLFSGGVFMAQILDYPLWLCIVFLVVISAAFTMAGGLKTIAYTNVYQMLLLIGVSILLAVMAIIKIDGLETVIEKTPESYWNLFQPLSDPNFPWLAIILGYPVMGVWFWCTDQSMVQSVLGAKNLRQGQLGANFCAWLKLIDIPLFIVPGILCFLLIPTLTNSTDAYLQLVKSVFPPGMIGLVVVIMSAALISTIAAALNSLSTVFTMDIYLKTHKREISNEKINRIGRMIVLIGAFLSVFLAIGITLIQGLSFFNIFQSVLGFLAPPMAAAFLFAVFWKRTSAKAINLTLTAGTVFSIGTGVLYYTGLIFQGLHFLYLSFIIFLVLAGFIYLFSLKDKPQSCSTLDYKPVKINNKVKIAWAILILVMIGLYVFFN</sequence>
<feature type="transmembrane region" description="Helical" evidence="6">
    <location>
        <begin position="190"/>
        <end position="207"/>
    </location>
</feature>
<comment type="subcellular location">
    <subcellularLocation>
        <location evidence="1">Membrane</location>
        <topology evidence="1">Multi-pass membrane protein</topology>
    </subcellularLocation>
</comment>
<dbReference type="GO" id="GO:0005412">
    <property type="term" value="F:D-glucose:sodium symporter activity"/>
    <property type="evidence" value="ECO:0007669"/>
    <property type="project" value="TreeGrafter"/>
</dbReference>
<feature type="transmembrane region" description="Helical" evidence="6">
    <location>
        <begin position="83"/>
        <end position="104"/>
    </location>
</feature>
<feature type="transmembrane region" description="Helical" evidence="6">
    <location>
        <begin position="233"/>
        <end position="251"/>
    </location>
</feature>
<dbReference type="GO" id="GO:0005886">
    <property type="term" value="C:plasma membrane"/>
    <property type="evidence" value="ECO:0007669"/>
    <property type="project" value="TreeGrafter"/>
</dbReference>
<feature type="transmembrane region" description="Helical" evidence="6">
    <location>
        <begin position="125"/>
        <end position="150"/>
    </location>
</feature>
<evidence type="ECO:0000256" key="4">
    <source>
        <dbReference type="ARBA" id="ARBA00022989"/>
    </source>
</evidence>
<comment type="similarity">
    <text evidence="2">Belongs to the sodium:solute symporter (SSF) (TC 2.A.21) family.</text>
</comment>
<dbReference type="EMBL" id="SNRY01000004">
    <property type="protein sequence ID" value="KAA6352235.1"/>
    <property type="molecule type" value="Genomic_DNA"/>
</dbReference>
<dbReference type="NCBIfam" id="TIGR00813">
    <property type="entry name" value="sss"/>
    <property type="match status" value="1"/>
</dbReference>
<feature type="transmembrane region" description="Helical" evidence="6">
    <location>
        <begin position="498"/>
        <end position="516"/>
    </location>
</feature>
<evidence type="ECO:0000256" key="2">
    <source>
        <dbReference type="ARBA" id="ARBA00006434"/>
    </source>
</evidence>
<keyword evidence="5 6" id="KW-0472">Membrane</keyword>
<proteinExistence type="inferred from homology"/>
<feature type="transmembrane region" description="Helical" evidence="6">
    <location>
        <begin position="368"/>
        <end position="392"/>
    </location>
</feature>
<evidence type="ECO:0000256" key="5">
    <source>
        <dbReference type="ARBA" id="ARBA00023136"/>
    </source>
</evidence>
<organism evidence="7">
    <name type="scientific">termite gut metagenome</name>
    <dbReference type="NCBI Taxonomy" id="433724"/>
    <lineage>
        <taxon>unclassified sequences</taxon>
        <taxon>metagenomes</taxon>
        <taxon>organismal metagenomes</taxon>
    </lineage>
</organism>
<evidence type="ECO:0000256" key="6">
    <source>
        <dbReference type="SAM" id="Phobius"/>
    </source>
</evidence>
<dbReference type="Gene3D" id="1.20.1730.10">
    <property type="entry name" value="Sodium/glucose cotransporter"/>
    <property type="match status" value="1"/>
</dbReference>
<keyword evidence="3 6" id="KW-0812">Transmembrane</keyword>
<feature type="transmembrane region" description="Helical" evidence="6">
    <location>
        <begin position="271"/>
        <end position="298"/>
    </location>
</feature>
<feature type="transmembrane region" description="Helical" evidence="6">
    <location>
        <begin position="318"/>
        <end position="347"/>
    </location>
</feature>
<feature type="transmembrane region" description="Helical" evidence="6">
    <location>
        <begin position="398"/>
        <end position="420"/>
    </location>
</feature>
<keyword evidence="4 6" id="KW-1133">Transmembrane helix</keyword>
<dbReference type="InterPro" id="IPR001734">
    <property type="entry name" value="Na/solute_symporter"/>
</dbReference>
<reference evidence="7" key="1">
    <citation type="submission" date="2019-03" db="EMBL/GenBank/DDBJ databases">
        <title>Single cell metagenomics reveals metabolic interactions within the superorganism composed of flagellate Streblomastix strix and complex community of Bacteroidetes bacteria on its surface.</title>
        <authorList>
            <person name="Treitli S.C."/>
            <person name="Kolisko M."/>
            <person name="Husnik F."/>
            <person name="Keeling P."/>
            <person name="Hampl V."/>
        </authorList>
    </citation>
    <scope>NUCLEOTIDE SEQUENCE</scope>
    <source>
        <strain evidence="7">STM</strain>
    </source>
</reference>
<gene>
    <name evidence="7" type="ORF">EZS27_000417</name>
</gene>
<dbReference type="PROSITE" id="PS50283">
    <property type="entry name" value="NA_SOLUT_SYMP_3"/>
    <property type="match status" value="1"/>
</dbReference>
<evidence type="ECO:0000256" key="3">
    <source>
        <dbReference type="ARBA" id="ARBA00022692"/>
    </source>
</evidence>
<dbReference type="PANTHER" id="PTHR11819">
    <property type="entry name" value="SOLUTE CARRIER FAMILY 5"/>
    <property type="match status" value="1"/>
</dbReference>
<evidence type="ECO:0000313" key="7">
    <source>
        <dbReference type="EMBL" id="KAA6352235.1"/>
    </source>
</evidence>
<feature type="transmembrane region" description="Helical" evidence="6">
    <location>
        <begin position="427"/>
        <end position="451"/>
    </location>
</feature>
<feature type="transmembrane region" description="Helical" evidence="6">
    <location>
        <begin position="457"/>
        <end position="477"/>
    </location>
</feature>
<comment type="caution">
    <text evidence="7">The sequence shown here is derived from an EMBL/GenBank/DDBJ whole genome shotgun (WGS) entry which is preliminary data.</text>
</comment>
<dbReference type="InterPro" id="IPR038377">
    <property type="entry name" value="Na/Glc_symporter_sf"/>
</dbReference>
<protein>
    <submittedName>
        <fullName evidence="7">Sodium/glucose cotransporter</fullName>
    </submittedName>
</protein>
<feature type="transmembrane region" description="Helical" evidence="6">
    <location>
        <begin position="12"/>
        <end position="31"/>
    </location>
</feature>
<dbReference type="Pfam" id="PF00474">
    <property type="entry name" value="SSF"/>
    <property type="match status" value="1"/>
</dbReference>
<dbReference type="AlphaFoldDB" id="A0A5J4T4F4"/>